<dbReference type="InterPro" id="IPR005749">
    <property type="entry name" value="Ribosomal_uL15_bac-type"/>
</dbReference>
<dbReference type="EMBL" id="UYRR01034765">
    <property type="protein sequence ID" value="VDK62161.1"/>
    <property type="molecule type" value="Genomic_DNA"/>
</dbReference>
<dbReference type="InterPro" id="IPR021131">
    <property type="entry name" value="Ribosomal_uL15/eL18"/>
</dbReference>
<dbReference type="PANTHER" id="PTHR12934">
    <property type="entry name" value="50S RIBOSOMAL PROTEIN L15"/>
    <property type="match status" value="1"/>
</dbReference>
<reference evidence="7 8" key="2">
    <citation type="submission" date="2018-11" db="EMBL/GenBank/DDBJ databases">
        <authorList>
            <consortium name="Pathogen Informatics"/>
        </authorList>
    </citation>
    <scope>NUCLEOTIDE SEQUENCE [LARGE SCALE GENOMIC DNA]</scope>
</reference>
<gene>
    <name evidence="7" type="ORF">ASIM_LOCUS17933</name>
</gene>
<sequence>MASNKAIKSASERALRYVEKTTRVKLQDLRDNPGARTKARQVRAWMNQLGHTRGELQHAAKPPLGWIWGDFFRPWQRMFPGEKHFNGDINLRREYPPISLLELQRLIDLGWLDTKRLIDITAVCNTKQYQCEPSLRQFGIQLTDQGAERFASVVDLEVQWASETAIAAVERCGGRIRTAYYDINSLEAAVNPQKWFLSGKPIPRRLAPPESLLDYYTDPRNRGYLADEMEIRQEEINLGQLMGYNREEAQGHEWERKKPDQVFVGLESGSLVSMADRKVFLPTNPVLRRYYGLDKENEKDILADHQYA</sequence>
<comment type="similarity">
    <text evidence="1">Belongs to the universal ribosomal protein uL15 family.</text>
</comment>
<evidence type="ECO:0000256" key="2">
    <source>
        <dbReference type="ARBA" id="ARBA00022980"/>
    </source>
</evidence>
<keyword evidence="3" id="KW-0687">Ribonucleoprotein</keyword>
<proteinExistence type="inferred from homology"/>
<dbReference type="OrthoDB" id="361383at2759"/>
<dbReference type="AlphaFoldDB" id="A0A0M3KC35"/>
<evidence type="ECO:0000313" key="7">
    <source>
        <dbReference type="EMBL" id="VDK62161.1"/>
    </source>
</evidence>
<dbReference type="GO" id="GO:0003735">
    <property type="term" value="F:structural constituent of ribosome"/>
    <property type="evidence" value="ECO:0007669"/>
    <property type="project" value="InterPro"/>
</dbReference>
<evidence type="ECO:0000256" key="5">
    <source>
        <dbReference type="ARBA" id="ARBA00035423"/>
    </source>
</evidence>
<dbReference type="GO" id="GO:0006412">
    <property type="term" value="P:translation"/>
    <property type="evidence" value="ECO:0007669"/>
    <property type="project" value="InterPro"/>
</dbReference>
<name>A0A0M3KC35_ANISI</name>
<evidence type="ECO:0000256" key="3">
    <source>
        <dbReference type="ARBA" id="ARBA00023274"/>
    </source>
</evidence>
<dbReference type="Proteomes" id="UP000267096">
    <property type="component" value="Unassembled WGS sequence"/>
</dbReference>
<dbReference type="WBParaSite" id="ASIM_0001853401-mRNA-1">
    <property type="protein sequence ID" value="ASIM_0001853401-mRNA-1"/>
    <property type="gene ID" value="ASIM_0001853401"/>
</dbReference>
<dbReference type="Pfam" id="PF00828">
    <property type="entry name" value="Ribosomal_L27A"/>
    <property type="match status" value="1"/>
</dbReference>
<accession>A0A0M3KC35</accession>
<evidence type="ECO:0000256" key="1">
    <source>
        <dbReference type="ARBA" id="ARBA00007320"/>
    </source>
</evidence>
<evidence type="ECO:0000313" key="8">
    <source>
        <dbReference type="Proteomes" id="UP000267096"/>
    </source>
</evidence>
<protein>
    <recommendedName>
        <fullName evidence="4">Large ribosomal subunit protein uL15m</fullName>
    </recommendedName>
    <alternativeName>
        <fullName evidence="5">39S ribosomal protein L15, mitochondrial</fullName>
    </alternativeName>
</protein>
<feature type="domain" description="Large ribosomal subunit protein uL15/eL18" evidence="6">
    <location>
        <begin position="97"/>
        <end position="176"/>
    </location>
</feature>
<evidence type="ECO:0000313" key="9">
    <source>
        <dbReference type="WBParaSite" id="ASIM_0001853401-mRNA-1"/>
    </source>
</evidence>
<dbReference type="SUPFAM" id="SSF52080">
    <property type="entry name" value="Ribosomal proteins L15p and L18e"/>
    <property type="match status" value="1"/>
</dbReference>
<dbReference type="GO" id="GO:0005762">
    <property type="term" value="C:mitochondrial large ribosomal subunit"/>
    <property type="evidence" value="ECO:0007669"/>
    <property type="project" value="TreeGrafter"/>
</dbReference>
<evidence type="ECO:0000256" key="4">
    <source>
        <dbReference type="ARBA" id="ARBA00035299"/>
    </source>
</evidence>
<evidence type="ECO:0000259" key="6">
    <source>
        <dbReference type="Pfam" id="PF00828"/>
    </source>
</evidence>
<keyword evidence="8" id="KW-1185">Reference proteome</keyword>
<organism evidence="9">
    <name type="scientific">Anisakis simplex</name>
    <name type="common">Herring worm</name>
    <dbReference type="NCBI Taxonomy" id="6269"/>
    <lineage>
        <taxon>Eukaryota</taxon>
        <taxon>Metazoa</taxon>
        <taxon>Ecdysozoa</taxon>
        <taxon>Nematoda</taxon>
        <taxon>Chromadorea</taxon>
        <taxon>Rhabditida</taxon>
        <taxon>Spirurina</taxon>
        <taxon>Ascaridomorpha</taxon>
        <taxon>Ascaridoidea</taxon>
        <taxon>Anisakidae</taxon>
        <taxon>Anisakis</taxon>
        <taxon>Anisakis simplex complex</taxon>
    </lineage>
</organism>
<dbReference type="PANTHER" id="PTHR12934:SF11">
    <property type="entry name" value="LARGE RIBOSOMAL SUBUNIT PROTEIN UL15M"/>
    <property type="match status" value="1"/>
</dbReference>
<keyword evidence="2" id="KW-0689">Ribosomal protein</keyword>
<dbReference type="InterPro" id="IPR036227">
    <property type="entry name" value="Ribosomal_uL15/eL18_sf"/>
</dbReference>
<reference evidence="9" key="1">
    <citation type="submission" date="2017-02" db="UniProtKB">
        <authorList>
            <consortium name="WormBaseParasite"/>
        </authorList>
    </citation>
    <scope>IDENTIFICATION</scope>
</reference>